<sequence>MTTVPTKSKAPSKTLSTDEIKQTFSRLQSDIQTLASKIGELESEADEHEYELVPIL</sequence>
<dbReference type="VEuPathDB" id="FungiDB:BD410DRAFT_834085"/>
<proteinExistence type="predicted"/>
<feature type="coiled-coil region" evidence="1">
    <location>
        <begin position="24"/>
        <end position="51"/>
    </location>
</feature>
<dbReference type="STRING" id="50990.A0A4R5XFE0"/>
<dbReference type="OrthoDB" id="29646at2759"/>
<dbReference type="EMBL" id="ML170156">
    <property type="protein sequence ID" value="TDL29841.1"/>
    <property type="molecule type" value="Genomic_DNA"/>
</dbReference>
<name>A0A4R5XFE0_9AGAM</name>
<accession>A0A4R5XFE0</accession>
<keyword evidence="3" id="KW-1185">Reference proteome</keyword>
<dbReference type="Proteomes" id="UP000294933">
    <property type="component" value="Unassembled WGS sequence"/>
</dbReference>
<dbReference type="AlphaFoldDB" id="A0A4R5XFE0"/>
<organism evidence="2 3">
    <name type="scientific">Rickenella mellea</name>
    <dbReference type="NCBI Taxonomy" id="50990"/>
    <lineage>
        <taxon>Eukaryota</taxon>
        <taxon>Fungi</taxon>
        <taxon>Dikarya</taxon>
        <taxon>Basidiomycota</taxon>
        <taxon>Agaricomycotina</taxon>
        <taxon>Agaricomycetes</taxon>
        <taxon>Hymenochaetales</taxon>
        <taxon>Rickenellaceae</taxon>
        <taxon>Rickenella</taxon>
    </lineage>
</organism>
<gene>
    <name evidence="2" type="ORF">BD410DRAFT_834085</name>
</gene>
<evidence type="ECO:0000256" key="1">
    <source>
        <dbReference type="SAM" id="Coils"/>
    </source>
</evidence>
<keyword evidence="1" id="KW-0175">Coiled coil</keyword>
<protein>
    <submittedName>
        <fullName evidence="2">Uncharacterized protein</fullName>
    </submittedName>
</protein>
<evidence type="ECO:0000313" key="2">
    <source>
        <dbReference type="EMBL" id="TDL29841.1"/>
    </source>
</evidence>
<reference evidence="2 3" key="1">
    <citation type="submission" date="2018-06" db="EMBL/GenBank/DDBJ databases">
        <title>A transcriptomic atlas of mushroom development highlights an independent origin of complex multicellularity.</title>
        <authorList>
            <consortium name="DOE Joint Genome Institute"/>
            <person name="Krizsan K."/>
            <person name="Almasi E."/>
            <person name="Merenyi Z."/>
            <person name="Sahu N."/>
            <person name="Viragh M."/>
            <person name="Koszo T."/>
            <person name="Mondo S."/>
            <person name="Kiss B."/>
            <person name="Balint B."/>
            <person name="Kues U."/>
            <person name="Barry K."/>
            <person name="Hegedus J.C."/>
            <person name="Henrissat B."/>
            <person name="Johnson J."/>
            <person name="Lipzen A."/>
            <person name="Ohm R."/>
            <person name="Nagy I."/>
            <person name="Pangilinan J."/>
            <person name="Yan J."/>
            <person name="Xiong Y."/>
            <person name="Grigoriev I.V."/>
            <person name="Hibbett D.S."/>
            <person name="Nagy L.G."/>
        </authorList>
    </citation>
    <scope>NUCLEOTIDE SEQUENCE [LARGE SCALE GENOMIC DNA]</scope>
    <source>
        <strain evidence="2 3">SZMC22713</strain>
    </source>
</reference>
<evidence type="ECO:0000313" key="3">
    <source>
        <dbReference type="Proteomes" id="UP000294933"/>
    </source>
</evidence>